<reference evidence="2 3" key="1">
    <citation type="submission" date="2018-09" db="EMBL/GenBank/DDBJ databases">
        <authorList>
            <person name="Zhu H."/>
        </authorList>
    </citation>
    <scope>NUCLEOTIDE SEQUENCE [LARGE SCALE GENOMIC DNA]</scope>
    <source>
        <strain evidence="2 3">K2S05-167</strain>
    </source>
</reference>
<organism evidence="2 3">
    <name type="scientific">Deinococcus cavernae</name>
    <dbReference type="NCBI Taxonomy" id="2320857"/>
    <lineage>
        <taxon>Bacteria</taxon>
        <taxon>Thermotogati</taxon>
        <taxon>Deinococcota</taxon>
        <taxon>Deinococci</taxon>
        <taxon>Deinococcales</taxon>
        <taxon>Deinococcaceae</taxon>
        <taxon>Deinococcus</taxon>
    </lineage>
</organism>
<dbReference type="Pfam" id="PF13160">
    <property type="entry name" value="DUF3995"/>
    <property type="match status" value="1"/>
</dbReference>
<keyword evidence="1" id="KW-1133">Transmembrane helix</keyword>
<dbReference type="InterPro" id="IPR025058">
    <property type="entry name" value="DUF3995"/>
</dbReference>
<evidence type="ECO:0000256" key="1">
    <source>
        <dbReference type="SAM" id="Phobius"/>
    </source>
</evidence>
<gene>
    <name evidence="2" type="ORF">D3875_05535</name>
</gene>
<dbReference type="RefSeq" id="WP_119761934.1">
    <property type="nucleotide sequence ID" value="NZ_QYUJ01000014.1"/>
</dbReference>
<dbReference type="AlphaFoldDB" id="A0A418V4W6"/>
<keyword evidence="3" id="KW-1185">Reference proteome</keyword>
<keyword evidence="1" id="KW-0812">Transmembrane</keyword>
<keyword evidence="1" id="KW-0472">Membrane</keyword>
<accession>A0A418V4W6</accession>
<dbReference type="EMBL" id="QYUJ01000014">
    <property type="protein sequence ID" value="RJF71122.1"/>
    <property type="molecule type" value="Genomic_DNA"/>
</dbReference>
<evidence type="ECO:0000313" key="3">
    <source>
        <dbReference type="Proteomes" id="UP000286287"/>
    </source>
</evidence>
<feature type="transmembrane region" description="Helical" evidence="1">
    <location>
        <begin position="7"/>
        <end position="29"/>
    </location>
</feature>
<dbReference type="Proteomes" id="UP000286287">
    <property type="component" value="Unassembled WGS sequence"/>
</dbReference>
<proteinExistence type="predicted"/>
<evidence type="ECO:0000313" key="2">
    <source>
        <dbReference type="EMBL" id="RJF71122.1"/>
    </source>
</evidence>
<feature type="transmembrane region" description="Helical" evidence="1">
    <location>
        <begin position="124"/>
        <end position="142"/>
    </location>
</feature>
<name>A0A418V4W6_9DEIO</name>
<protein>
    <submittedName>
        <fullName evidence="2">DUF3995 domain-containing protein</fullName>
    </submittedName>
</protein>
<feature type="transmembrane region" description="Helical" evidence="1">
    <location>
        <begin position="49"/>
        <end position="69"/>
    </location>
</feature>
<sequence length="148" mass="16032">MRAVRIASLVGVIHAAFSLYWALGGTWLLDTVGQGPQDFVKSGPLSANLVLGLIALFKALAAVIPLLNAQGRLPWPKLWRGISWVGGVFLVLYGGFVTLTSLAVLGGLVNSGAYDRPAMLGHAFLWDPLFLVWGVALVWHLWQTRRNA</sequence>
<dbReference type="OrthoDB" id="3732080at2"/>
<comment type="caution">
    <text evidence="2">The sequence shown here is derived from an EMBL/GenBank/DDBJ whole genome shotgun (WGS) entry which is preliminary data.</text>
</comment>
<feature type="transmembrane region" description="Helical" evidence="1">
    <location>
        <begin position="81"/>
        <end position="104"/>
    </location>
</feature>